<dbReference type="Proteomes" id="UP001204643">
    <property type="component" value="Unassembled WGS sequence"/>
</dbReference>
<keyword evidence="1" id="KW-1133">Transmembrane helix</keyword>
<evidence type="ECO:0008006" key="5">
    <source>
        <dbReference type="Google" id="ProtNLM"/>
    </source>
</evidence>
<feature type="transmembrane region" description="Helical" evidence="1">
    <location>
        <begin position="29"/>
        <end position="48"/>
    </location>
</feature>
<evidence type="ECO:0000256" key="1">
    <source>
        <dbReference type="SAM" id="Phobius"/>
    </source>
</evidence>
<dbReference type="EMBL" id="MUAU01000028">
    <property type="protein sequence ID" value="OOR74877.1"/>
    <property type="molecule type" value="Genomic_DNA"/>
</dbReference>
<proteinExistence type="predicted"/>
<evidence type="ECO:0000313" key="2">
    <source>
        <dbReference type="EMBL" id="MCQ6288935.1"/>
    </source>
</evidence>
<gene>
    <name evidence="3" type="ORF">BLX06_11640</name>
    <name evidence="2" type="ORF">NPM19_30615</name>
</gene>
<organism evidence="3 4">
    <name type="scientific">Bacillus cereus</name>
    <dbReference type="NCBI Taxonomy" id="1396"/>
    <lineage>
        <taxon>Bacteria</taxon>
        <taxon>Bacillati</taxon>
        <taxon>Bacillota</taxon>
        <taxon>Bacilli</taxon>
        <taxon>Bacillales</taxon>
        <taxon>Bacillaceae</taxon>
        <taxon>Bacillus</taxon>
        <taxon>Bacillus cereus group</taxon>
    </lineage>
</organism>
<evidence type="ECO:0000313" key="4">
    <source>
        <dbReference type="Proteomes" id="UP000190641"/>
    </source>
</evidence>
<protein>
    <recommendedName>
        <fullName evidence="5">PrgI family protein</fullName>
    </recommendedName>
</protein>
<keyword evidence="1" id="KW-0812">Transmembrane</keyword>
<reference evidence="2" key="2">
    <citation type="submission" date="2022-07" db="EMBL/GenBank/DDBJ databases">
        <title>Identification and characterization of Bacillus thuringiensis and other Bacillus cereus group isolates from spinach by whole genome sequencing.</title>
        <authorList>
            <person name="Zao X."/>
            <person name="Zervas A."/>
            <person name="Hendriks M."/>
            <person name="Rajkovic A."/>
            <person name="Van Overbeek L."/>
            <person name="Hendriksen N.B."/>
            <person name="Uyttendaele M."/>
        </authorList>
    </citation>
    <scope>NUCLEOTIDE SEQUENCE</scope>
    <source>
        <strain evidence="2">781001F-1</strain>
    </source>
</reference>
<dbReference type="AlphaFoldDB" id="A0A9X6B9E5"/>
<accession>A0A9X6B9E5</accession>
<keyword evidence="1" id="KW-0472">Membrane</keyword>
<name>A0A9X6B9E5_BACCE</name>
<dbReference type="EMBL" id="JANHEB010000104">
    <property type="protein sequence ID" value="MCQ6288935.1"/>
    <property type="molecule type" value="Genomic_DNA"/>
</dbReference>
<dbReference type="Proteomes" id="UP000190641">
    <property type="component" value="Unassembled WGS sequence"/>
</dbReference>
<dbReference type="RefSeq" id="WP_078186591.1">
    <property type="nucleotide sequence ID" value="NZ_JANHDY010000129.1"/>
</dbReference>
<evidence type="ECO:0000313" key="3">
    <source>
        <dbReference type="EMBL" id="OOR74877.1"/>
    </source>
</evidence>
<comment type="caution">
    <text evidence="3">The sequence shown here is derived from an EMBL/GenBank/DDBJ whole genome shotgun (WGS) entry which is preliminary data.</text>
</comment>
<sequence>MSLKHIHIPKNINAKFELIPNTGIGWKEIGYYLLILPSVGGGLYLLPIHIFAQLGLGIFFFVLFTGLLVLPAVRGCNVKAGAYFQDVFRFYKKKKKKQNILLYKKVGR</sequence>
<feature type="transmembrane region" description="Helical" evidence="1">
    <location>
        <begin position="54"/>
        <end position="73"/>
    </location>
</feature>
<reference evidence="3 4" key="1">
    <citation type="submission" date="2017-01" db="EMBL/GenBank/DDBJ databases">
        <title>Bacillus cereus isolates.</title>
        <authorList>
            <person name="Beno S.M."/>
        </authorList>
    </citation>
    <scope>NUCLEOTIDE SEQUENCE [LARGE SCALE GENOMIC DNA]</scope>
    <source>
        <strain evidence="3 4">FSL K6-1030</strain>
    </source>
</reference>